<dbReference type="Gene3D" id="3.40.1360.10">
    <property type="match status" value="1"/>
</dbReference>
<evidence type="ECO:0000313" key="18">
    <source>
        <dbReference type="Proteomes" id="UP000009102"/>
    </source>
</evidence>
<keyword evidence="9" id="KW-0460">Magnesium</keyword>
<evidence type="ECO:0000256" key="9">
    <source>
        <dbReference type="ARBA" id="ARBA00022842"/>
    </source>
</evidence>
<dbReference type="AlphaFoldDB" id="D0KXZ5"/>
<dbReference type="HOGENOM" id="CLU_013501_5_1_6"/>
<dbReference type="Proteomes" id="UP000009102">
    <property type="component" value="Chromosome"/>
</dbReference>
<dbReference type="FunFam" id="3.40.1360.10:FF:000002">
    <property type="entry name" value="DNA primase"/>
    <property type="match status" value="1"/>
</dbReference>
<proteinExistence type="inferred from homology"/>
<dbReference type="GO" id="GO:1990077">
    <property type="term" value="C:primosome complex"/>
    <property type="evidence" value="ECO:0007669"/>
    <property type="project" value="UniProtKB-KW"/>
</dbReference>
<dbReference type="GO" id="GO:0005737">
    <property type="term" value="C:cytoplasm"/>
    <property type="evidence" value="ECO:0007669"/>
    <property type="project" value="TreeGrafter"/>
</dbReference>
<keyword evidence="4 12" id="KW-0548">Nucleotidyltransferase</keyword>
<dbReference type="EMBL" id="CP001801">
    <property type="protein sequence ID" value="ACX95318.1"/>
    <property type="molecule type" value="Genomic_DNA"/>
</dbReference>
<dbReference type="PANTHER" id="PTHR30313:SF2">
    <property type="entry name" value="DNA PRIMASE"/>
    <property type="match status" value="1"/>
</dbReference>
<dbReference type="Gene3D" id="3.90.980.10">
    <property type="entry name" value="DNA primase, catalytic core, N-terminal domain"/>
    <property type="match status" value="1"/>
</dbReference>
<dbReference type="InterPro" id="IPR050219">
    <property type="entry name" value="DnaG_primase"/>
</dbReference>
<dbReference type="InterPro" id="IPR006171">
    <property type="entry name" value="TOPRIM_dom"/>
</dbReference>
<evidence type="ECO:0000256" key="10">
    <source>
        <dbReference type="ARBA" id="ARBA00023125"/>
    </source>
</evidence>
<evidence type="ECO:0000256" key="6">
    <source>
        <dbReference type="ARBA" id="ARBA00022723"/>
    </source>
</evidence>
<keyword evidence="6 12" id="KW-0479">Metal-binding</keyword>
<dbReference type="Pfam" id="PF01807">
    <property type="entry name" value="Zn_ribbon_DnaG"/>
    <property type="match status" value="1"/>
</dbReference>
<gene>
    <name evidence="12" type="primary">dnaG</name>
    <name evidence="17" type="ordered locus">Hneap_0462</name>
</gene>
<dbReference type="PANTHER" id="PTHR30313">
    <property type="entry name" value="DNA PRIMASE"/>
    <property type="match status" value="1"/>
</dbReference>
<dbReference type="GO" id="GO:0003899">
    <property type="term" value="F:DNA-directed RNA polymerase activity"/>
    <property type="evidence" value="ECO:0007669"/>
    <property type="project" value="UniProtKB-UniRule"/>
</dbReference>
<dbReference type="GO" id="GO:0008270">
    <property type="term" value="F:zinc ion binding"/>
    <property type="evidence" value="ECO:0007669"/>
    <property type="project" value="UniProtKB-UniRule"/>
</dbReference>
<evidence type="ECO:0000259" key="16">
    <source>
        <dbReference type="PROSITE" id="PS50880"/>
    </source>
</evidence>
<sequence length="559" mass="62935">MPDMSFIPESFIDDVLARTDLVELIHAQVPLKKKGKEYAACCPFHQEKTPSFYVNPDKQFYHCFGCGAHGNAVSFLMDYEHRDFRGAIEELATRAGMTLPVSEVDHKALEEQAAMLDSMSFANAHFKRQLRAHQEAIDYLKQRGVNGTTAALFDLGFAPNGNLLLGHCESPPKMRDELLELGLIVQKDDGEQYDRFRRRIMFPIRDKRGQIIGFGGRILGPGEPKYLNSPESRLFHKGQNLYGLYEARLDDARPARVIIVEGYMDVVMLAQHGVRNVVATMGTATTDEQTQSLYRFSPSLVFCFDGDAAGRRAATKALHAALPHLTDGRDLRFLFLPDGEDPDSFIQAKGKSAFIEQIEHHSLSFDNFILQLLDQMEPGQDTAAMAKKSKLGNDWIRTLPDGALKRITQRRINEHTGVWRAAYKKNTGPTEPTLPRNKPQSYAKQTLILSIVLKHPDLLQRVLEPQAWFNSRVPEGFQLLATQPRARWAQSASELWGAEETKTALAIEFQGIERAETAQNILEDTLIQLHRSESDSASKQASRQALARFMAEQEKNPKS</sequence>
<evidence type="ECO:0000256" key="1">
    <source>
        <dbReference type="ARBA" id="ARBA00022478"/>
    </source>
</evidence>
<comment type="similarity">
    <text evidence="12 13">Belongs to the DnaG primase family.</text>
</comment>
<dbReference type="FunFam" id="3.90.580.10:FF:000001">
    <property type="entry name" value="DNA primase"/>
    <property type="match status" value="1"/>
</dbReference>
<feature type="domain" description="Toprim" evidence="16">
    <location>
        <begin position="255"/>
        <end position="337"/>
    </location>
</feature>
<dbReference type="SMART" id="SM00400">
    <property type="entry name" value="ZnF_CHCC"/>
    <property type="match status" value="1"/>
</dbReference>
<dbReference type="KEGG" id="hna:Hneap_0462"/>
<evidence type="ECO:0000256" key="11">
    <source>
        <dbReference type="ARBA" id="ARBA00023163"/>
    </source>
</evidence>
<accession>D0KXZ5</accession>
<keyword evidence="10 12" id="KW-0238">DNA-binding</keyword>
<dbReference type="SUPFAM" id="SSF57783">
    <property type="entry name" value="Zinc beta-ribbon"/>
    <property type="match status" value="1"/>
</dbReference>
<dbReference type="GO" id="GO:0000428">
    <property type="term" value="C:DNA-directed RNA polymerase complex"/>
    <property type="evidence" value="ECO:0007669"/>
    <property type="project" value="UniProtKB-KW"/>
</dbReference>
<dbReference type="InterPro" id="IPR006295">
    <property type="entry name" value="DNA_primase_DnaG"/>
</dbReference>
<keyword evidence="11 12" id="KW-0804">Transcription</keyword>
<dbReference type="NCBIfam" id="TIGR01391">
    <property type="entry name" value="dnaG"/>
    <property type="match status" value="1"/>
</dbReference>
<keyword evidence="1 12" id="KW-0240">DNA-directed RNA polymerase</keyword>
<dbReference type="PROSITE" id="PS50880">
    <property type="entry name" value="TOPRIM"/>
    <property type="match status" value="1"/>
</dbReference>
<dbReference type="InterPro" id="IPR037068">
    <property type="entry name" value="DNA_primase_core_N_sf"/>
</dbReference>
<evidence type="ECO:0000256" key="5">
    <source>
        <dbReference type="ARBA" id="ARBA00022705"/>
    </source>
</evidence>
<keyword evidence="8 12" id="KW-0862">Zinc</keyword>
<evidence type="ECO:0000256" key="7">
    <source>
        <dbReference type="ARBA" id="ARBA00022771"/>
    </source>
</evidence>
<dbReference type="InterPro" id="IPR036977">
    <property type="entry name" value="DNA_primase_Znf_CHC2"/>
</dbReference>
<reference evidence="17 18" key="1">
    <citation type="submission" date="2009-10" db="EMBL/GenBank/DDBJ databases">
        <title>Complete sequence of Halothiobacillus neapolitanus c2.</title>
        <authorList>
            <consortium name="US DOE Joint Genome Institute"/>
            <person name="Lucas S."/>
            <person name="Copeland A."/>
            <person name="Lapidus A."/>
            <person name="Glavina del Rio T."/>
            <person name="Tice H."/>
            <person name="Bruce D."/>
            <person name="Goodwin L."/>
            <person name="Pitluck S."/>
            <person name="Davenport K."/>
            <person name="Brettin T."/>
            <person name="Detter J.C."/>
            <person name="Han C."/>
            <person name="Tapia R."/>
            <person name="Larimer F."/>
            <person name="Land M."/>
            <person name="Hauser L."/>
            <person name="Kyrpides N."/>
            <person name="Mikhailova N."/>
            <person name="Kerfeld C."/>
            <person name="Cannon G."/>
            <person name="Heinhort S."/>
        </authorList>
    </citation>
    <scope>NUCLEOTIDE SEQUENCE [LARGE SCALE GENOMIC DNA]</scope>
    <source>
        <strain evidence="18">ATCC 23641 / c2</strain>
    </source>
</reference>
<dbReference type="GO" id="GO:0003677">
    <property type="term" value="F:DNA binding"/>
    <property type="evidence" value="ECO:0007669"/>
    <property type="project" value="UniProtKB-KW"/>
</dbReference>
<dbReference type="SUPFAM" id="SSF56731">
    <property type="entry name" value="DNA primase core"/>
    <property type="match status" value="1"/>
</dbReference>
<comment type="cofactor">
    <cofactor evidence="12 13 14">
        <name>Zn(2+)</name>
        <dbReference type="ChEBI" id="CHEBI:29105"/>
    </cofactor>
    <text evidence="12 13 14">Binds 1 zinc ion per monomer.</text>
</comment>
<evidence type="ECO:0000256" key="14">
    <source>
        <dbReference type="PIRSR" id="PIRSR002811-1"/>
    </source>
</evidence>
<comment type="domain">
    <text evidence="12">Contains an N-terminal zinc-binding domain, a central core domain that contains the primase activity, and a C-terminal DnaB-binding domain.</text>
</comment>
<dbReference type="InterPro" id="IPR030846">
    <property type="entry name" value="DnaG_bac"/>
</dbReference>
<evidence type="ECO:0000256" key="8">
    <source>
        <dbReference type="ARBA" id="ARBA00022833"/>
    </source>
</evidence>
<evidence type="ECO:0000256" key="15">
    <source>
        <dbReference type="SAM" id="MobiDB-lite"/>
    </source>
</evidence>
<keyword evidence="7 12" id="KW-0863">Zinc-finger</keyword>
<evidence type="ECO:0000256" key="13">
    <source>
        <dbReference type="PIRNR" id="PIRNR002811"/>
    </source>
</evidence>
<dbReference type="Pfam" id="PF13155">
    <property type="entry name" value="Toprim_2"/>
    <property type="match status" value="1"/>
</dbReference>
<comment type="catalytic activity">
    <reaction evidence="12">
        <text>ssDNA + n NTP = ssDNA/pppN(pN)n-1 hybrid + (n-1) diphosphate.</text>
        <dbReference type="EC" id="2.7.7.101"/>
    </reaction>
</comment>
<dbReference type="eggNOG" id="COG0358">
    <property type="taxonomic scope" value="Bacteria"/>
</dbReference>
<keyword evidence="5 12" id="KW-0235">DNA replication</keyword>
<dbReference type="InterPro" id="IPR013264">
    <property type="entry name" value="DNAG_N"/>
</dbReference>
<dbReference type="PIRSF" id="PIRSF002811">
    <property type="entry name" value="DnaG"/>
    <property type="match status" value="1"/>
</dbReference>
<dbReference type="EC" id="2.7.7.101" evidence="12"/>
<name>D0KXZ5_HALNC</name>
<dbReference type="GO" id="GO:0006269">
    <property type="term" value="P:DNA replication, synthesis of primer"/>
    <property type="evidence" value="ECO:0007669"/>
    <property type="project" value="UniProtKB-UniRule"/>
</dbReference>
<keyword evidence="18" id="KW-1185">Reference proteome</keyword>
<dbReference type="STRING" id="555778.Hneap_0462"/>
<dbReference type="Gene3D" id="3.90.580.10">
    <property type="entry name" value="Zinc finger, CHC2-type domain"/>
    <property type="match status" value="1"/>
</dbReference>
<dbReference type="CDD" id="cd03364">
    <property type="entry name" value="TOPRIM_DnaG_primases"/>
    <property type="match status" value="1"/>
</dbReference>
<dbReference type="Pfam" id="PF08275">
    <property type="entry name" value="DNAG_N"/>
    <property type="match status" value="1"/>
</dbReference>
<comment type="function">
    <text evidence="12 13">RNA polymerase that catalyzes the synthesis of short RNA molecules used as primers for DNA polymerase during DNA replication.</text>
</comment>
<dbReference type="InterPro" id="IPR034151">
    <property type="entry name" value="TOPRIM_DnaG_bac"/>
</dbReference>
<keyword evidence="3 12" id="KW-0808">Transferase</keyword>
<feature type="region of interest" description="Disordered" evidence="15">
    <location>
        <begin position="532"/>
        <end position="559"/>
    </location>
</feature>
<feature type="zinc finger region" description="CHC2-type" evidence="12 14">
    <location>
        <begin position="42"/>
        <end position="66"/>
    </location>
</feature>
<dbReference type="InterPro" id="IPR002694">
    <property type="entry name" value="Znf_CHC2"/>
</dbReference>
<organism evidence="17 18">
    <name type="scientific">Halothiobacillus neapolitanus (strain ATCC 23641 / DSM 15147 / CIP 104769 / NCIMB 8539 / c2)</name>
    <name type="common">Thiobacillus neapolitanus</name>
    <dbReference type="NCBI Taxonomy" id="555778"/>
    <lineage>
        <taxon>Bacteria</taxon>
        <taxon>Pseudomonadati</taxon>
        <taxon>Pseudomonadota</taxon>
        <taxon>Gammaproteobacteria</taxon>
        <taxon>Chromatiales</taxon>
        <taxon>Halothiobacillaceae</taxon>
        <taxon>Halothiobacillus</taxon>
    </lineage>
</organism>
<protein>
    <recommendedName>
        <fullName evidence="12 13">DNA primase</fullName>
        <ecNumber evidence="12">2.7.7.101</ecNumber>
    </recommendedName>
</protein>
<evidence type="ECO:0000256" key="12">
    <source>
        <dbReference type="HAMAP-Rule" id="MF_00974"/>
    </source>
</evidence>
<dbReference type="HAMAP" id="MF_00974">
    <property type="entry name" value="DNA_primase_DnaG"/>
    <property type="match status" value="1"/>
</dbReference>
<dbReference type="SMART" id="SM00493">
    <property type="entry name" value="TOPRIM"/>
    <property type="match status" value="1"/>
</dbReference>
<evidence type="ECO:0000256" key="3">
    <source>
        <dbReference type="ARBA" id="ARBA00022679"/>
    </source>
</evidence>
<evidence type="ECO:0000313" key="17">
    <source>
        <dbReference type="EMBL" id="ACX95318.1"/>
    </source>
</evidence>
<evidence type="ECO:0000256" key="2">
    <source>
        <dbReference type="ARBA" id="ARBA00022515"/>
    </source>
</evidence>
<comment type="subunit">
    <text evidence="12">Monomer. Interacts with DnaB.</text>
</comment>
<evidence type="ECO:0000256" key="4">
    <source>
        <dbReference type="ARBA" id="ARBA00022695"/>
    </source>
</evidence>
<dbReference type="OrthoDB" id="9803773at2"/>
<keyword evidence="2 12" id="KW-0639">Primosome</keyword>